<dbReference type="PANTHER" id="PTHR30353:SF0">
    <property type="entry name" value="TRANSMEMBRANE PROTEIN"/>
    <property type="match status" value="1"/>
</dbReference>
<gene>
    <name evidence="4" type="primary">LOC103697102</name>
</gene>
<proteinExistence type="predicted"/>
<dbReference type="GeneID" id="103697102"/>
<keyword evidence="2" id="KW-0472">Membrane</keyword>
<reference evidence="4" key="1">
    <citation type="submission" date="2025-08" db="UniProtKB">
        <authorList>
            <consortium name="RefSeq"/>
        </authorList>
    </citation>
    <scope>IDENTIFICATION</scope>
    <source>
        <tissue evidence="4">Young leaves</tissue>
    </source>
</reference>
<evidence type="ECO:0000313" key="3">
    <source>
        <dbReference type="Proteomes" id="UP000228380"/>
    </source>
</evidence>
<feature type="transmembrane region" description="Helical" evidence="2">
    <location>
        <begin position="224"/>
        <end position="248"/>
    </location>
</feature>
<dbReference type="RefSeq" id="XP_038974765.1">
    <property type="nucleotide sequence ID" value="XM_039118837.1"/>
</dbReference>
<feature type="transmembrane region" description="Helical" evidence="2">
    <location>
        <begin position="175"/>
        <end position="204"/>
    </location>
</feature>
<keyword evidence="3" id="KW-1185">Reference proteome</keyword>
<evidence type="ECO:0000313" key="4">
    <source>
        <dbReference type="RefSeq" id="XP_038974765.1"/>
    </source>
</evidence>
<dbReference type="Proteomes" id="UP000228380">
    <property type="component" value="Unplaced"/>
</dbReference>
<dbReference type="InterPro" id="IPR032818">
    <property type="entry name" value="DedA-like"/>
</dbReference>
<sequence length="377" mass="40418">MALRASPPAASVLAKASSRRSLLPPPIRSPPTVTSTVSRTGKRGSFSGVAISRCSLSGSLRMESFWHFYAGSAKASTSGVNPSSEGDDISQMLEGLEVNNNNLRTSFLAKLAVTLGIAATVTLVSVCKWPPSGSSFQLPHFVNSSSQSVPVPTPNGFTLTIFGCRIILPEHTPGWVYFWLLMAAGCGLFISEEALNVWVGISLARNLSLDGNWKSLVKSFSANASYVISTILWVYWGVCISDMIPFYLGKLFRQTKASEGICTKLGIGKEKAMSIIRALQKYGNLIGFVERFSLGIRNPMAFLAGAWGIPSECFFAGVCCGGLITLPSQLAIGFLLRERPVVALASVATAVGIWTLFPYLIVASTAFVVFLRQHGSN</sequence>
<organism evidence="3 4">
    <name type="scientific">Phoenix dactylifera</name>
    <name type="common">Date palm</name>
    <dbReference type="NCBI Taxonomy" id="42345"/>
    <lineage>
        <taxon>Eukaryota</taxon>
        <taxon>Viridiplantae</taxon>
        <taxon>Streptophyta</taxon>
        <taxon>Embryophyta</taxon>
        <taxon>Tracheophyta</taxon>
        <taxon>Spermatophyta</taxon>
        <taxon>Magnoliopsida</taxon>
        <taxon>Liliopsida</taxon>
        <taxon>Arecaceae</taxon>
        <taxon>Coryphoideae</taxon>
        <taxon>Phoeniceae</taxon>
        <taxon>Phoenix</taxon>
    </lineage>
</organism>
<dbReference type="AlphaFoldDB" id="A0A8B8ZKN4"/>
<dbReference type="OrthoDB" id="566028at2759"/>
<feature type="compositionally biased region" description="Low complexity" evidence="1">
    <location>
        <begin position="30"/>
        <end position="39"/>
    </location>
</feature>
<keyword evidence="2" id="KW-0812">Transmembrane</keyword>
<evidence type="ECO:0000256" key="2">
    <source>
        <dbReference type="SAM" id="Phobius"/>
    </source>
</evidence>
<accession>A0A8B8ZKN4</accession>
<feature type="region of interest" description="Disordered" evidence="1">
    <location>
        <begin position="15"/>
        <end position="40"/>
    </location>
</feature>
<name>A0A8B8ZKN4_PHODC</name>
<keyword evidence="2" id="KW-1133">Transmembrane helix</keyword>
<evidence type="ECO:0000256" key="1">
    <source>
        <dbReference type="SAM" id="MobiDB-lite"/>
    </source>
</evidence>
<dbReference type="PANTHER" id="PTHR30353">
    <property type="entry name" value="INNER MEMBRANE PROTEIN DEDA-RELATED"/>
    <property type="match status" value="1"/>
</dbReference>
<dbReference type="KEGG" id="pda:103697102"/>
<protein>
    <submittedName>
        <fullName evidence="4">Uncharacterized protein LOC103697102 isoform X1</fullName>
    </submittedName>
</protein>
<feature type="transmembrane region" description="Helical" evidence="2">
    <location>
        <begin position="344"/>
        <end position="371"/>
    </location>
</feature>
<feature type="transmembrane region" description="Helical" evidence="2">
    <location>
        <begin position="111"/>
        <end position="131"/>
    </location>
</feature>